<evidence type="ECO:0000259" key="2">
    <source>
        <dbReference type="PROSITE" id="PS50943"/>
    </source>
</evidence>
<dbReference type="CDD" id="cd00093">
    <property type="entry name" value="HTH_XRE"/>
    <property type="match status" value="1"/>
</dbReference>
<name>A0A2S9XXR7_9BACT</name>
<comment type="caution">
    <text evidence="3">The sequence shown here is derived from an EMBL/GenBank/DDBJ whole genome shotgun (WGS) entry which is preliminary data.</text>
</comment>
<keyword evidence="4" id="KW-1185">Reference proteome</keyword>
<dbReference type="RefSeq" id="WP_106392534.1">
    <property type="nucleotide sequence ID" value="NZ_PVNK01000149.1"/>
</dbReference>
<dbReference type="PANTHER" id="PTHR46797">
    <property type="entry name" value="HTH-TYPE TRANSCRIPTIONAL REGULATOR"/>
    <property type="match status" value="1"/>
</dbReference>
<evidence type="ECO:0000256" key="1">
    <source>
        <dbReference type="ARBA" id="ARBA00023125"/>
    </source>
</evidence>
<dbReference type="Gene3D" id="1.10.260.40">
    <property type="entry name" value="lambda repressor-like DNA-binding domains"/>
    <property type="match status" value="1"/>
</dbReference>
<dbReference type="GO" id="GO:0003700">
    <property type="term" value="F:DNA-binding transcription factor activity"/>
    <property type="evidence" value="ECO:0007669"/>
    <property type="project" value="TreeGrafter"/>
</dbReference>
<dbReference type="InterPro" id="IPR010982">
    <property type="entry name" value="Lambda_DNA-bd_dom_sf"/>
</dbReference>
<accession>A0A2S9XXR7</accession>
<organism evidence="3 4">
    <name type="scientific">Enhygromyxa salina</name>
    <dbReference type="NCBI Taxonomy" id="215803"/>
    <lineage>
        <taxon>Bacteria</taxon>
        <taxon>Pseudomonadati</taxon>
        <taxon>Myxococcota</taxon>
        <taxon>Polyangia</taxon>
        <taxon>Nannocystales</taxon>
        <taxon>Nannocystaceae</taxon>
        <taxon>Enhygromyxa</taxon>
    </lineage>
</organism>
<dbReference type="OrthoDB" id="5511017at2"/>
<dbReference type="GO" id="GO:0005829">
    <property type="term" value="C:cytosol"/>
    <property type="evidence" value="ECO:0007669"/>
    <property type="project" value="TreeGrafter"/>
</dbReference>
<dbReference type="Pfam" id="PF13560">
    <property type="entry name" value="HTH_31"/>
    <property type="match status" value="1"/>
</dbReference>
<evidence type="ECO:0000313" key="4">
    <source>
        <dbReference type="Proteomes" id="UP000237968"/>
    </source>
</evidence>
<dbReference type="PANTHER" id="PTHR46797:SF1">
    <property type="entry name" value="METHYLPHOSPHONATE SYNTHASE"/>
    <property type="match status" value="1"/>
</dbReference>
<keyword evidence="1" id="KW-0238">DNA-binding</keyword>
<dbReference type="EMBL" id="PVNK01000149">
    <property type="protein sequence ID" value="PRP97667.1"/>
    <property type="molecule type" value="Genomic_DNA"/>
</dbReference>
<dbReference type="GO" id="GO:0003677">
    <property type="term" value="F:DNA binding"/>
    <property type="evidence" value="ECO:0007669"/>
    <property type="project" value="UniProtKB-KW"/>
</dbReference>
<reference evidence="3 4" key="1">
    <citation type="submission" date="2018-03" db="EMBL/GenBank/DDBJ databases">
        <title>Draft Genome Sequences of the Obligatory Marine Myxobacteria Enhygromyxa salina SWB005.</title>
        <authorList>
            <person name="Poehlein A."/>
            <person name="Moghaddam J.A."/>
            <person name="Harms H."/>
            <person name="Alanjari M."/>
            <person name="Koenig G.M."/>
            <person name="Daniel R."/>
            <person name="Schaeberle T.F."/>
        </authorList>
    </citation>
    <scope>NUCLEOTIDE SEQUENCE [LARGE SCALE GENOMIC DNA]</scope>
    <source>
        <strain evidence="3 4">SWB005</strain>
    </source>
</reference>
<gene>
    <name evidence="3" type="ORF">ENSA5_31740</name>
</gene>
<dbReference type="InterPro" id="IPR001387">
    <property type="entry name" value="Cro/C1-type_HTH"/>
</dbReference>
<evidence type="ECO:0000313" key="3">
    <source>
        <dbReference type="EMBL" id="PRP97667.1"/>
    </source>
</evidence>
<dbReference type="PROSITE" id="PS50943">
    <property type="entry name" value="HTH_CROC1"/>
    <property type="match status" value="1"/>
</dbReference>
<dbReference type="Proteomes" id="UP000237968">
    <property type="component" value="Unassembled WGS sequence"/>
</dbReference>
<feature type="domain" description="HTH cro/C1-type" evidence="2">
    <location>
        <begin position="21"/>
        <end position="75"/>
    </location>
</feature>
<dbReference type="SMART" id="SM00530">
    <property type="entry name" value="HTH_XRE"/>
    <property type="match status" value="1"/>
</dbReference>
<protein>
    <submittedName>
        <fullName evidence="3">Anaerobic benzoate catabolism transcriptional regulator</fullName>
    </submittedName>
</protein>
<dbReference type="AlphaFoldDB" id="A0A2S9XXR7"/>
<sequence length="121" mass="13663">MSEEPGGRRRTGGDRRFGRHVRSCRRARGLTQEVLAGLCDLSADTIRRLEQGSFSPSLDTLRKLCHGLQLRLSTLFESFELGDRPGSRELADAVARMTPEEQQALLQFVAVLHRRVDEDQD</sequence>
<proteinExistence type="predicted"/>
<dbReference type="SUPFAM" id="SSF47413">
    <property type="entry name" value="lambda repressor-like DNA-binding domains"/>
    <property type="match status" value="1"/>
</dbReference>
<dbReference type="InterPro" id="IPR050807">
    <property type="entry name" value="TransReg_Diox_bact_type"/>
</dbReference>